<evidence type="ECO:0000313" key="2">
    <source>
        <dbReference type="EMBL" id="KAK6520894.1"/>
    </source>
</evidence>
<dbReference type="Proteomes" id="UP001307849">
    <property type="component" value="Unassembled WGS sequence"/>
</dbReference>
<protein>
    <submittedName>
        <fullName evidence="2">Uncharacterized protein</fullName>
    </submittedName>
</protein>
<reference evidence="2 3" key="1">
    <citation type="submission" date="2019-10" db="EMBL/GenBank/DDBJ databases">
        <authorList>
            <person name="Palmer J.M."/>
        </authorList>
    </citation>
    <scope>NUCLEOTIDE SEQUENCE [LARGE SCALE GENOMIC DNA]</scope>
    <source>
        <strain evidence="2 3">TWF506</strain>
    </source>
</reference>
<dbReference type="EMBL" id="JAVHJM010000001">
    <property type="protein sequence ID" value="KAK6520894.1"/>
    <property type="molecule type" value="Genomic_DNA"/>
</dbReference>
<evidence type="ECO:0000256" key="1">
    <source>
        <dbReference type="SAM" id="MobiDB-lite"/>
    </source>
</evidence>
<comment type="caution">
    <text evidence="2">The sequence shown here is derived from an EMBL/GenBank/DDBJ whole genome shotgun (WGS) entry which is preliminary data.</text>
</comment>
<feature type="region of interest" description="Disordered" evidence="1">
    <location>
        <begin position="1"/>
        <end position="25"/>
    </location>
</feature>
<proteinExistence type="predicted"/>
<keyword evidence="3" id="KW-1185">Reference proteome</keyword>
<gene>
    <name evidence="2" type="ORF">TWF506_001136</name>
</gene>
<dbReference type="AlphaFoldDB" id="A0AAN8NSN1"/>
<organism evidence="2 3">
    <name type="scientific">Arthrobotrys conoides</name>
    <dbReference type="NCBI Taxonomy" id="74498"/>
    <lineage>
        <taxon>Eukaryota</taxon>
        <taxon>Fungi</taxon>
        <taxon>Dikarya</taxon>
        <taxon>Ascomycota</taxon>
        <taxon>Pezizomycotina</taxon>
        <taxon>Orbiliomycetes</taxon>
        <taxon>Orbiliales</taxon>
        <taxon>Orbiliaceae</taxon>
        <taxon>Arthrobotrys</taxon>
    </lineage>
</organism>
<evidence type="ECO:0000313" key="3">
    <source>
        <dbReference type="Proteomes" id="UP001307849"/>
    </source>
</evidence>
<sequence>MVHVQLGTKLGKGANPTSDGKDLNYDFEDEKSITIKILEIEGGPTTSRWERAKAIFRGKLEAEEGGKLKKTSLEFLNEDVTPHGPASYRTM</sequence>
<name>A0AAN8NSN1_9PEZI</name>
<accession>A0AAN8NSN1</accession>